<proteinExistence type="predicted"/>
<comment type="caution">
    <text evidence="2">The sequence shown here is derived from an EMBL/GenBank/DDBJ whole genome shotgun (WGS) entry which is preliminary data.</text>
</comment>
<dbReference type="InterPro" id="IPR016913">
    <property type="entry name" value="UCP029215"/>
</dbReference>
<protein>
    <submittedName>
        <fullName evidence="2">DUF2213 domain-containing protein</fullName>
    </submittedName>
</protein>
<dbReference type="PIRSF" id="PIRSF029215">
    <property type="entry name" value="UCP029215"/>
    <property type="match status" value="1"/>
</dbReference>
<dbReference type="Proteomes" id="UP000288291">
    <property type="component" value="Unassembled WGS sequence"/>
</dbReference>
<dbReference type="Pfam" id="PF09979">
    <property type="entry name" value="DUF2213"/>
    <property type="match status" value="1"/>
</dbReference>
<reference evidence="2 3" key="1">
    <citation type="submission" date="2018-12" db="EMBL/GenBank/DDBJ databases">
        <authorList>
            <person name="Meng J."/>
        </authorList>
    </citation>
    <scope>NUCLEOTIDE SEQUENCE [LARGE SCALE GENOMIC DNA]</scope>
    <source>
        <strain evidence="2 3">HT111-2</strain>
    </source>
</reference>
<name>A0A437SST1_9LACO</name>
<accession>A0A437SST1</accession>
<organism evidence="2 3">
    <name type="scientific">Lactobacillus xujianguonis</name>
    <dbReference type="NCBI Taxonomy" id="2495899"/>
    <lineage>
        <taxon>Bacteria</taxon>
        <taxon>Bacillati</taxon>
        <taxon>Bacillota</taxon>
        <taxon>Bacilli</taxon>
        <taxon>Lactobacillales</taxon>
        <taxon>Lactobacillaceae</taxon>
        <taxon>Lactobacillus</taxon>
    </lineage>
</organism>
<dbReference type="EMBL" id="RXIA01000034">
    <property type="protein sequence ID" value="RVU70019.1"/>
    <property type="molecule type" value="Genomic_DNA"/>
</dbReference>
<evidence type="ECO:0000313" key="2">
    <source>
        <dbReference type="EMBL" id="RVU70019.1"/>
    </source>
</evidence>
<gene>
    <name evidence="2" type="ORF">EJK17_09800</name>
</gene>
<keyword evidence="1" id="KW-0175">Coiled coil</keyword>
<feature type="coiled-coil region" evidence="1">
    <location>
        <begin position="223"/>
        <end position="281"/>
    </location>
</feature>
<keyword evidence="3" id="KW-1185">Reference proteome</keyword>
<dbReference type="AlphaFoldDB" id="A0A437SST1"/>
<evidence type="ECO:0000313" key="3">
    <source>
        <dbReference type="Proteomes" id="UP000288291"/>
    </source>
</evidence>
<evidence type="ECO:0000256" key="1">
    <source>
        <dbReference type="SAM" id="Coils"/>
    </source>
</evidence>
<sequence>MAVVQRFDYDSVPIRDAKIDEQTGFLYVKRVPIAQAMVQTYYKADGTETQEAKLPKYILSDATVASANDKPVTNDHPGVLVTKDNSQEYMRGFTTSNAHVEGNVLYNDVAITDAGLINAIKNGKKELSIGFETEVVPEKGEYNGVKYDHVQKNIKINHLAVVQRGRAGHSVRLVGDSADNIAPSNKKGKGKSMETKVVRVDGDQDITVAAEDVAKITKLDAANSDKAKQIADLKAQKKALQDKIDQLQGNSKSADEAQAKADSLEADNKKLKEEIEQLKGDGLDQRLDLINKVKTLVGDSAYDYHGKSVRDMKIDAVKAIKGDSMDFEGKSDTYVDAAFDMLETPKSTSGYAGPTKKNDSIKEDEANLFALRDSSYGVTTGGDK</sequence>
<dbReference type="RefSeq" id="WP_103661950.1">
    <property type="nucleotide sequence ID" value="NZ_ML136902.1"/>
</dbReference>